<dbReference type="InterPro" id="IPR018689">
    <property type="entry name" value="Imm33_dom"/>
</dbReference>
<dbReference type="Proteomes" id="UP000238196">
    <property type="component" value="Unassembled WGS sequence"/>
</dbReference>
<comment type="caution">
    <text evidence="3">The sequence shown here is derived from an EMBL/GenBank/DDBJ whole genome shotgun (WGS) entry which is preliminary data.</text>
</comment>
<sequence length="205" mass="23449">MQEQTWKLRDAEVIAEAFPYTFYKPSHKAIALLQAGNLVKLIFEFSTSDANTRSAERMWVKITDINNGKFSGCLDNMPVHIKDLTLGDKIEFSTCHIIDTDIKDPVPSIIDKYTLHCIVTDNILSEGRQIGYLYRETSKDSEDSGWRFTAGDETEDYMRNSENAHYVSIGTVLNKDDSILPLLERETGVNFERDKQGLFVEVKER</sequence>
<accession>A0A2S5KMZ5</accession>
<evidence type="ECO:0000259" key="1">
    <source>
        <dbReference type="Pfam" id="PF09951"/>
    </source>
</evidence>
<protein>
    <submittedName>
        <fullName evidence="3">DUF2185 domain-containing protein</fullName>
    </submittedName>
</protein>
<proteinExistence type="predicted"/>
<evidence type="ECO:0000313" key="3">
    <source>
        <dbReference type="EMBL" id="PPC76005.1"/>
    </source>
</evidence>
<evidence type="ECO:0000259" key="2">
    <source>
        <dbReference type="Pfam" id="PF10077"/>
    </source>
</evidence>
<dbReference type="OrthoDB" id="4827574at2"/>
<feature type="domain" description="DUF2314" evidence="2">
    <location>
        <begin position="23"/>
        <end position="102"/>
    </location>
</feature>
<dbReference type="InterPro" id="IPR018756">
    <property type="entry name" value="DUF2314"/>
</dbReference>
<reference evidence="3 4" key="1">
    <citation type="submission" date="2018-02" db="EMBL/GenBank/DDBJ databases">
        <title>novel marine gammaproteobacteria from coastal saline agro ecosystem.</title>
        <authorList>
            <person name="Krishnan R."/>
            <person name="Ramesh Kumar N."/>
        </authorList>
    </citation>
    <scope>NUCLEOTIDE SEQUENCE [LARGE SCALE GENOMIC DNA]</scope>
    <source>
        <strain evidence="3 4">228</strain>
    </source>
</reference>
<organism evidence="3 4">
    <name type="scientific">Proteobacteria bacterium 228</name>
    <dbReference type="NCBI Taxonomy" id="2083153"/>
    <lineage>
        <taxon>Bacteria</taxon>
        <taxon>Pseudomonadati</taxon>
        <taxon>Pseudomonadota</taxon>
    </lineage>
</organism>
<name>A0A2S5KMZ5_9PROT</name>
<dbReference type="Pfam" id="PF10077">
    <property type="entry name" value="DUF2314"/>
    <property type="match status" value="1"/>
</dbReference>
<dbReference type="PANTHER" id="PTHR38743:SF2">
    <property type="entry name" value="DUF2185 DOMAIN-CONTAINING PROTEIN"/>
    <property type="match status" value="1"/>
</dbReference>
<feature type="domain" description="Immunity protein Imm33" evidence="1">
    <location>
        <begin position="117"/>
        <end position="202"/>
    </location>
</feature>
<evidence type="ECO:0000313" key="4">
    <source>
        <dbReference type="Proteomes" id="UP000238196"/>
    </source>
</evidence>
<dbReference type="Pfam" id="PF09951">
    <property type="entry name" value="Imm33"/>
    <property type="match status" value="1"/>
</dbReference>
<dbReference type="PANTHER" id="PTHR38743">
    <property type="entry name" value="SIMILAR TO GLYOXYLASE I FAMILY PROTEIN"/>
    <property type="match status" value="1"/>
</dbReference>
<dbReference type="AlphaFoldDB" id="A0A2S5KMZ5"/>
<dbReference type="EMBL" id="PRLP01000058">
    <property type="protein sequence ID" value="PPC76005.1"/>
    <property type="molecule type" value="Genomic_DNA"/>
</dbReference>
<gene>
    <name evidence="3" type="ORF">C4K68_17680</name>
</gene>